<feature type="domain" description="BRCT" evidence="12">
    <location>
        <begin position="278"/>
        <end position="355"/>
    </location>
</feature>
<name>A0A0J9X700_GEOCN</name>
<dbReference type="GO" id="GO:0005663">
    <property type="term" value="C:DNA replication factor C complex"/>
    <property type="evidence" value="ECO:0007669"/>
    <property type="project" value="InterPro"/>
</dbReference>
<accession>A0A0J9X700</accession>
<dbReference type="GO" id="GO:0006271">
    <property type="term" value="P:DNA strand elongation involved in DNA replication"/>
    <property type="evidence" value="ECO:0007669"/>
    <property type="project" value="UniProtKB-ARBA"/>
</dbReference>
<feature type="region of interest" description="Disordered" evidence="11">
    <location>
        <begin position="1"/>
        <end position="231"/>
    </location>
</feature>
<evidence type="ECO:0000256" key="11">
    <source>
        <dbReference type="SAM" id="MobiDB-lite"/>
    </source>
</evidence>
<dbReference type="InterPro" id="IPR008921">
    <property type="entry name" value="DNA_pol3_clamp-load_cplx_C"/>
</dbReference>
<dbReference type="CDD" id="cd18140">
    <property type="entry name" value="HLD_clamp_RFC"/>
    <property type="match status" value="1"/>
</dbReference>
<dbReference type="FunFam" id="3.40.50.300:FF:000395">
    <property type="entry name" value="Replication factor C subunit 1"/>
    <property type="match status" value="1"/>
</dbReference>
<comment type="similarity">
    <text evidence="2 10">Belongs to the activator 1 large subunit family.</text>
</comment>
<dbReference type="SUPFAM" id="SSF52540">
    <property type="entry name" value="P-loop containing nucleoside triphosphate hydrolases"/>
    <property type="match status" value="1"/>
</dbReference>
<dbReference type="EMBL" id="CCBN010000004">
    <property type="protein sequence ID" value="CDO52947.1"/>
    <property type="molecule type" value="Genomic_DNA"/>
</dbReference>
<dbReference type="GO" id="GO:0016887">
    <property type="term" value="F:ATP hydrolysis activity"/>
    <property type="evidence" value="ECO:0007669"/>
    <property type="project" value="InterPro"/>
</dbReference>
<dbReference type="Gene3D" id="3.40.50.300">
    <property type="entry name" value="P-loop containing nucleotide triphosphate hydrolases"/>
    <property type="match status" value="1"/>
</dbReference>
<evidence type="ECO:0000313" key="14">
    <source>
        <dbReference type="Proteomes" id="UP000242525"/>
    </source>
</evidence>
<dbReference type="SMART" id="SM00292">
    <property type="entry name" value="BRCT"/>
    <property type="match status" value="1"/>
</dbReference>
<dbReference type="CDD" id="cd00009">
    <property type="entry name" value="AAA"/>
    <property type="match status" value="1"/>
</dbReference>
<dbReference type="Pfam" id="PF08519">
    <property type="entry name" value="RFC1"/>
    <property type="match status" value="1"/>
</dbReference>
<dbReference type="SMART" id="SM00382">
    <property type="entry name" value="AAA"/>
    <property type="match status" value="1"/>
</dbReference>
<organism evidence="13 14">
    <name type="scientific">Geotrichum candidum</name>
    <name type="common">Oospora lactis</name>
    <name type="synonym">Dipodascus geotrichum</name>
    <dbReference type="NCBI Taxonomy" id="1173061"/>
    <lineage>
        <taxon>Eukaryota</taxon>
        <taxon>Fungi</taxon>
        <taxon>Dikarya</taxon>
        <taxon>Ascomycota</taxon>
        <taxon>Saccharomycotina</taxon>
        <taxon>Dipodascomycetes</taxon>
        <taxon>Dipodascales</taxon>
        <taxon>Dipodascaceae</taxon>
        <taxon>Geotrichum</taxon>
    </lineage>
</organism>
<keyword evidence="7 10" id="KW-0067">ATP-binding</keyword>
<dbReference type="GO" id="GO:0003689">
    <property type="term" value="F:DNA clamp loader activity"/>
    <property type="evidence" value="ECO:0007669"/>
    <property type="project" value="UniProtKB-UniRule"/>
</dbReference>
<keyword evidence="8" id="KW-0238">DNA-binding</keyword>
<feature type="compositionally biased region" description="Basic and acidic residues" evidence="11">
    <location>
        <begin position="86"/>
        <end position="104"/>
    </location>
</feature>
<feature type="compositionally biased region" description="Basic residues" evidence="11">
    <location>
        <begin position="976"/>
        <end position="987"/>
    </location>
</feature>
<feature type="compositionally biased region" description="Basic residues" evidence="11">
    <location>
        <begin position="950"/>
        <end position="963"/>
    </location>
</feature>
<dbReference type="FunFam" id="1.20.272.10:FF:000005">
    <property type="entry name" value="Replication factor C subunit 1"/>
    <property type="match status" value="1"/>
</dbReference>
<evidence type="ECO:0000256" key="6">
    <source>
        <dbReference type="ARBA" id="ARBA00022741"/>
    </source>
</evidence>
<evidence type="ECO:0000259" key="12">
    <source>
        <dbReference type="PROSITE" id="PS50172"/>
    </source>
</evidence>
<feature type="compositionally biased region" description="Pro residues" evidence="11">
    <location>
        <begin position="198"/>
        <end position="209"/>
    </location>
</feature>
<dbReference type="InterPro" id="IPR036420">
    <property type="entry name" value="BRCT_dom_sf"/>
</dbReference>
<dbReference type="STRING" id="1173061.A0A0J9X700"/>
<gene>
    <name evidence="13" type="ORF">BN980_GECA04s01946g</name>
</gene>
<dbReference type="Gene3D" id="1.20.272.10">
    <property type="match status" value="1"/>
</dbReference>
<feature type="compositionally biased region" description="Low complexity" evidence="11">
    <location>
        <begin position="188"/>
        <end position="197"/>
    </location>
</feature>
<feature type="region of interest" description="Disordered" evidence="11">
    <location>
        <begin position="910"/>
        <end position="987"/>
    </location>
</feature>
<comment type="subcellular location">
    <subcellularLocation>
        <location evidence="1 10">Nucleus</location>
    </subcellularLocation>
</comment>
<dbReference type="AlphaFoldDB" id="A0A0J9X700"/>
<feature type="compositionally biased region" description="Low complexity" evidence="11">
    <location>
        <begin position="171"/>
        <end position="181"/>
    </location>
</feature>
<dbReference type="SUPFAM" id="SSF52113">
    <property type="entry name" value="BRCT domain"/>
    <property type="match status" value="1"/>
</dbReference>
<keyword evidence="6 10" id="KW-0547">Nucleotide-binding</keyword>
<dbReference type="FunFam" id="3.40.50.10190:FF:000001">
    <property type="entry name" value="Replication factor C subunit 1"/>
    <property type="match status" value="1"/>
</dbReference>
<dbReference type="GO" id="GO:0005634">
    <property type="term" value="C:nucleus"/>
    <property type="evidence" value="ECO:0007669"/>
    <property type="project" value="UniProtKB-SubCell"/>
</dbReference>
<dbReference type="Gene3D" id="3.40.50.10190">
    <property type="entry name" value="BRCT domain"/>
    <property type="match status" value="1"/>
</dbReference>
<keyword evidence="4" id="KW-0597">Phosphoprotein</keyword>
<dbReference type="InterPro" id="IPR013725">
    <property type="entry name" value="DNA_replication_fac_RFC1_C"/>
</dbReference>
<evidence type="ECO:0000256" key="3">
    <source>
        <dbReference type="ARBA" id="ARBA00020401"/>
    </source>
</evidence>
<reference evidence="13" key="1">
    <citation type="submission" date="2014-03" db="EMBL/GenBank/DDBJ databases">
        <authorList>
            <person name="Casaregola S."/>
        </authorList>
    </citation>
    <scope>NUCLEOTIDE SEQUENCE [LARGE SCALE GENOMIC DNA]</scope>
    <source>
        <strain evidence="13">CLIB 918</strain>
    </source>
</reference>
<keyword evidence="5 10" id="KW-0235">DNA replication</keyword>
<feature type="compositionally biased region" description="Basic and acidic residues" evidence="11">
    <location>
        <begin position="128"/>
        <end position="153"/>
    </location>
</feature>
<evidence type="ECO:0000256" key="7">
    <source>
        <dbReference type="ARBA" id="ARBA00022840"/>
    </source>
</evidence>
<sequence>MSSDIRSFFAPRTAKKKAEPESTKKEAAPAKKPLKRRALDDSEDEIEIAEVKPAVTQPKKVAPKREPKRQKFEELESIDTSSYFKKATEKKKESSPQKDLKPESEVTVISDDDVQPVQSSRNLRATKKVTEPVKKNVKETKPKTDKKTATHDDNDFDLSDAFDDDDDFDMIDVAPVKPVKAASKKVAKTVQKASPVKAKPPPTPKPAPRSTPKASVSIPAAKPTASTGAGLTSDDILKNIPDAILPEVDSSKKFNYFALKAAKDSAAQPSGDLVIPQARENCLAGMTFVFTGNLPRLPREEGQDIVKKYGGKVTASPSSKTTCVVLGAEAGPSKIEKIKKFGIKAIDEDGFLQLLSEMPADGGSGAAAQKAVLKQKEEQKKVEIAVKEMSRNDGLKNKGKASNGDSDGDLWTTKYAPSELSHICGNKGLVEKLGRWLRAWRSNAKKGFKSAGPDGSGIYRAVIISGPPGIGKTTAAHLVAKLNGFDVIESNASDTRSKNMLISKVMGSTKNTSLSGFLSNAPQDASKKNTCLIMDEVDGMSGGDRGGVGQMAALCRTTNVPIILICNERSLPKMRPFDRVALDMQFRRPDANALRIRIMGIANKEGIRVTPQVVDQLVSSSGSDMRQIINMLYTYSRTHKKMDFQTSQDFSKAFEKSITLKPFDITAKLLSGSTFAPNSGLSLDDKIRLYFDDHDFTPLMIQENYLNTHPSSVNNGKFKSHLDAVVAASESISDGDLVDKRIHGSQPQWSLMPFHGVMSSVLPSSYVAGQGRGRYNFTTYLGQNSKTNKYARLLQEVQSHARLKISGDKKEVRLQYLPLLSNKLIEPLLSNGDGGISQVIEVMDEYFLTKEDWDVIMELGVGPLSNEAKAKGLPTAVKSAFTRNYNKASHPVPFMKSSSMFSAKATAAAMPTEVPDLEETVGEEVPVAEDDADDKDKDEDEDLSKDKYIKVSKPKAPAKRGTKKAATAAGGSGKAKTARGKGRATTR</sequence>
<evidence type="ECO:0000313" key="13">
    <source>
        <dbReference type="EMBL" id="CDO52947.1"/>
    </source>
</evidence>
<evidence type="ECO:0000256" key="8">
    <source>
        <dbReference type="ARBA" id="ARBA00023125"/>
    </source>
</evidence>
<evidence type="ECO:0000256" key="5">
    <source>
        <dbReference type="ARBA" id="ARBA00022705"/>
    </source>
</evidence>
<dbReference type="Gene3D" id="1.10.8.60">
    <property type="match status" value="1"/>
</dbReference>
<evidence type="ECO:0000256" key="4">
    <source>
        <dbReference type="ARBA" id="ARBA00022553"/>
    </source>
</evidence>
<feature type="compositionally biased region" description="Basic and acidic residues" evidence="11">
    <location>
        <begin position="16"/>
        <end position="29"/>
    </location>
</feature>
<dbReference type="Pfam" id="PF00004">
    <property type="entry name" value="AAA"/>
    <property type="match status" value="1"/>
</dbReference>
<protein>
    <recommendedName>
        <fullName evidence="3 10">Replication factor C subunit 1</fullName>
    </recommendedName>
</protein>
<dbReference type="SUPFAM" id="SSF48019">
    <property type="entry name" value="post-AAA+ oligomerization domain-like"/>
    <property type="match status" value="1"/>
</dbReference>
<keyword evidence="9 10" id="KW-0539">Nucleus</keyword>
<feature type="compositionally biased region" description="Acidic residues" evidence="11">
    <location>
        <begin position="915"/>
        <end position="943"/>
    </location>
</feature>
<dbReference type="GO" id="GO:0006281">
    <property type="term" value="P:DNA repair"/>
    <property type="evidence" value="ECO:0007669"/>
    <property type="project" value="InterPro"/>
</dbReference>
<evidence type="ECO:0000256" key="9">
    <source>
        <dbReference type="ARBA" id="ARBA00023242"/>
    </source>
</evidence>
<dbReference type="InterPro" id="IPR001357">
    <property type="entry name" value="BRCT_dom"/>
</dbReference>
<dbReference type="Proteomes" id="UP000242525">
    <property type="component" value="Unassembled WGS sequence"/>
</dbReference>
<comment type="caution">
    <text evidence="13">The sequence shown here is derived from an EMBL/GenBank/DDBJ whole genome shotgun (WGS) entry which is preliminary data.</text>
</comment>
<dbReference type="GO" id="GO:0005524">
    <property type="term" value="F:ATP binding"/>
    <property type="evidence" value="ECO:0007669"/>
    <property type="project" value="UniProtKB-UniRule"/>
</dbReference>
<feature type="compositionally biased region" description="Acidic residues" evidence="11">
    <location>
        <begin position="154"/>
        <end position="170"/>
    </location>
</feature>
<dbReference type="InterPro" id="IPR003959">
    <property type="entry name" value="ATPase_AAA_core"/>
</dbReference>
<dbReference type="InterPro" id="IPR012178">
    <property type="entry name" value="RFC1"/>
</dbReference>
<dbReference type="InterPro" id="IPR027417">
    <property type="entry name" value="P-loop_NTPase"/>
</dbReference>
<proteinExistence type="inferred from homology"/>
<evidence type="ECO:0000256" key="2">
    <source>
        <dbReference type="ARBA" id="ARBA00006116"/>
    </source>
</evidence>
<dbReference type="OrthoDB" id="446168at2759"/>
<dbReference type="InterPro" id="IPR003593">
    <property type="entry name" value="AAA+_ATPase"/>
</dbReference>
<dbReference type="InterPro" id="IPR047854">
    <property type="entry name" value="RFC_lid"/>
</dbReference>
<evidence type="ECO:0000256" key="10">
    <source>
        <dbReference type="PIRNR" id="PIRNR036578"/>
    </source>
</evidence>
<keyword evidence="14" id="KW-1185">Reference proteome</keyword>
<evidence type="ECO:0000256" key="1">
    <source>
        <dbReference type="ARBA" id="ARBA00004123"/>
    </source>
</evidence>
<dbReference type="GO" id="GO:0003677">
    <property type="term" value="F:DNA binding"/>
    <property type="evidence" value="ECO:0007669"/>
    <property type="project" value="UniProtKB-KW"/>
</dbReference>
<dbReference type="Pfam" id="PF00533">
    <property type="entry name" value="BRCT"/>
    <property type="match status" value="1"/>
</dbReference>
<dbReference type="PANTHER" id="PTHR23389:SF6">
    <property type="entry name" value="REPLICATION FACTOR C SUBUNIT 1"/>
    <property type="match status" value="1"/>
</dbReference>
<dbReference type="PIRSF" id="PIRSF036578">
    <property type="entry name" value="RFC1"/>
    <property type="match status" value="1"/>
</dbReference>
<dbReference type="PANTHER" id="PTHR23389">
    <property type="entry name" value="CHROMOSOME TRANSMISSION FIDELITY FACTOR 18"/>
    <property type="match status" value="1"/>
</dbReference>
<feature type="compositionally biased region" description="Basic and acidic residues" evidence="11">
    <location>
        <begin position="63"/>
        <end position="74"/>
    </location>
</feature>
<dbReference type="PROSITE" id="PS50172">
    <property type="entry name" value="BRCT"/>
    <property type="match status" value="1"/>
</dbReference>
<dbReference type="Pfam" id="PF25361">
    <property type="entry name" value="AAA_lid_RFC1"/>
    <property type="match status" value="1"/>
</dbReference>